<evidence type="ECO:0000256" key="1">
    <source>
        <dbReference type="SAM" id="MobiDB-lite"/>
    </source>
</evidence>
<organism evidence="2">
    <name type="scientific">Roseomonas mucosa</name>
    <dbReference type="NCBI Taxonomy" id="207340"/>
    <lineage>
        <taxon>Bacteria</taxon>
        <taxon>Pseudomonadati</taxon>
        <taxon>Pseudomonadota</taxon>
        <taxon>Alphaproteobacteria</taxon>
        <taxon>Acetobacterales</taxon>
        <taxon>Roseomonadaceae</taxon>
        <taxon>Roseomonas</taxon>
    </lineage>
</organism>
<gene>
    <name evidence="2" type="ORF">RADP37_04283</name>
</gene>
<protein>
    <submittedName>
        <fullName evidence="2">Putative cytosolic protein</fullName>
    </submittedName>
</protein>
<feature type="region of interest" description="Disordered" evidence="1">
    <location>
        <begin position="1"/>
        <end position="39"/>
    </location>
</feature>
<feature type="compositionally biased region" description="Basic residues" evidence="1">
    <location>
        <begin position="67"/>
        <end position="81"/>
    </location>
</feature>
<proteinExistence type="predicted"/>
<reference evidence="2" key="1">
    <citation type="submission" date="2017-12" db="EMBL/GenBank/DDBJ databases">
        <authorList>
            <person name="Martens C."/>
            <person name="Dahlstrom E."/>
            <person name="Barbian K."/>
            <person name="Sykora L."/>
            <person name="Ricklefs S."/>
            <person name="Bruno D."/>
            <person name="Anzick I."/>
            <person name="Myles I."/>
            <person name="Datta S.K."/>
        </authorList>
    </citation>
    <scope>NUCLEOTIDE SEQUENCE</scope>
    <source>
        <strain evidence="2">AD2</strain>
    </source>
</reference>
<feature type="region of interest" description="Disordered" evidence="1">
    <location>
        <begin position="60"/>
        <end position="84"/>
    </location>
</feature>
<name>A0A4Y1N1C2_9PROT</name>
<dbReference type="EMBL" id="CP025189">
    <property type="protein sequence ID" value="AWV23543.1"/>
    <property type="molecule type" value="Genomic_DNA"/>
</dbReference>
<evidence type="ECO:0000313" key="2">
    <source>
        <dbReference type="EMBL" id="AWV23543.1"/>
    </source>
</evidence>
<dbReference type="AlphaFoldDB" id="A0A4Y1N1C2"/>
<accession>A0A4Y1N1C2</accession>
<sequence length="109" mass="11206">MLPAGQLPPIGHKGSCRASGAQRPPRASVRRNRNTPLIQSRAVDLPPGMLLMSQLFPGAVRPARPARPGRRRAAGGGHHHGGQAQLCAGLVAPPSVIGARLARPPAGTA</sequence>